<reference evidence="1" key="1">
    <citation type="journal article" date="2015" name="Nature">
        <title>Complex archaea that bridge the gap between prokaryotes and eukaryotes.</title>
        <authorList>
            <person name="Spang A."/>
            <person name="Saw J.H."/>
            <person name="Jorgensen S.L."/>
            <person name="Zaremba-Niedzwiedzka K."/>
            <person name="Martijn J."/>
            <person name="Lind A.E."/>
            <person name="van Eijk R."/>
            <person name="Schleper C."/>
            <person name="Guy L."/>
            <person name="Ettema T.J."/>
        </authorList>
    </citation>
    <scope>NUCLEOTIDE SEQUENCE</scope>
</reference>
<proteinExistence type="predicted"/>
<dbReference type="AlphaFoldDB" id="A0A0F9AP17"/>
<accession>A0A0F9AP17</accession>
<gene>
    <name evidence="1" type="ORF">LCGC14_2825700</name>
</gene>
<sequence length="61" mass="6437">MVRICAATQTKRATPYPLAARSQPVLLPQLRLGLAGTGLPFALMGGQVLRRDGGETSEEGD</sequence>
<protein>
    <submittedName>
        <fullName evidence="1">Uncharacterized protein</fullName>
    </submittedName>
</protein>
<organism evidence="1">
    <name type="scientific">marine sediment metagenome</name>
    <dbReference type="NCBI Taxonomy" id="412755"/>
    <lineage>
        <taxon>unclassified sequences</taxon>
        <taxon>metagenomes</taxon>
        <taxon>ecological metagenomes</taxon>
    </lineage>
</organism>
<evidence type="ECO:0000313" key="1">
    <source>
        <dbReference type="EMBL" id="KKK80219.1"/>
    </source>
</evidence>
<comment type="caution">
    <text evidence="1">The sequence shown here is derived from an EMBL/GenBank/DDBJ whole genome shotgun (WGS) entry which is preliminary data.</text>
</comment>
<feature type="non-terminal residue" evidence="1">
    <location>
        <position position="61"/>
    </location>
</feature>
<dbReference type="EMBL" id="LAZR01053683">
    <property type="protein sequence ID" value="KKK80219.1"/>
    <property type="molecule type" value="Genomic_DNA"/>
</dbReference>
<name>A0A0F9AP17_9ZZZZ</name>